<evidence type="ECO:0000256" key="5">
    <source>
        <dbReference type="ARBA" id="ARBA00022833"/>
    </source>
</evidence>
<dbReference type="PROSITE" id="PS50249">
    <property type="entry name" value="MPN"/>
    <property type="match status" value="1"/>
</dbReference>
<dbReference type="CDD" id="cd08071">
    <property type="entry name" value="MPN_DUF2466"/>
    <property type="match status" value="1"/>
</dbReference>
<keyword evidence="10" id="KW-1185">Reference proteome</keyword>
<evidence type="ECO:0000313" key="10">
    <source>
        <dbReference type="Proteomes" id="UP001596113"/>
    </source>
</evidence>
<gene>
    <name evidence="9" type="primary">radC</name>
    <name evidence="9" type="ORF">ACFPOF_06885</name>
</gene>
<dbReference type="PANTHER" id="PTHR30471">
    <property type="entry name" value="DNA REPAIR PROTEIN RADC"/>
    <property type="match status" value="1"/>
</dbReference>
<keyword evidence="5" id="KW-0862">Zinc</keyword>
<accession>A0ABW0HML6</accession>
<dbReference type="RefSeq" id="WP_378130928.1">
    <property type="nucleotide sequence ID" value="NZ_JBHSMI010000012.1"/>
</dbReference>
<feature type="domain" description="MPN" evidence="8">
    <location>
        <begin position="103"/>
        <end position="224"/>
    </location>
</feature>
<evidence type="ECO:0000256" key="3">
    <source>
        <dbReference type="ARBA" id="ARBA00022723"/>
    </source>
</evidence>
<evidence type="ECO:0000256" key="4">
    <source>
        <dbReference type="ARBA" id="ARBA00022801"/>
    </source>
</evidence>
<keyword evidence="6" id="KW-0482">Metalloprotease</keyword>
<comment type="similarity">
    <text evidence="1 7">Belongs to the UPF0758 family.</text>
</comment>
<proteinExistence type="inferred from homology"/>
<reference evidence="10" key="1">
    <citation type="journal article" date="2019" name="Int. J. Syst. Evol. Microbiol.">
        <title>The Global Catalogue of Microorganisms (GCM) 10K type strain sequencing project: providing services to taxonomists for standard genome sequencing and annotation.</title>
        <authorList>
            <consortium name="The Broad Institute Genomics Platform"/>
            <consortium name="The Broad Institute Genome Sequencing Center for Infectious Disease"/>
            <person name="Wu L."/>
            <person name="Ma J."/>
        </authorList>
    </citation>
    <scope>NUCLEOTIDE SEQUENCE [LARGE SCALE GENOMIC DNA]</scope>
    <source>
        <strain evidence="10">CGMCC 1.18575</strain>
    </source>
</reference>
<sequence length="224" mass="25197">MSVKDLNKFAVKEVMENFYITGKVQSLSTRDLIVTLMAPIAKERSLSLLADELLQNGLRVLCSYTEYELSMRFGLDERQAFYMATLLELGRRQNLVRREEKVTVSNAENAADLLMDMRFLEKEHFVCLFLNIKNEVIGRETISIGSICAAVVHPREVLRSAIRHNAASFVAAHNHPSGNPTPSPEDIQLTKQLAEAGTLVGIELLDHVIIGDQRFESLKNLGHF</sequence>
<dbReference type="Pfam" id="PF04002">
    <property type="entry name" value="RadC"/>
    <property type="match status" value="1"/>
</dbReference>
<dbReference type="PANTHER" id="PTHR30471:SF3">
    <property type="entry name" value="UPF0758 PROTEIN YEES-RELATED"/>
    <property type="match status" value="1"/>
</dbReference>
<organism evidence="9 10">
    <name type="scientific">Cohnella soli</name>
    <dbReference type="NCBI Taxonomy" id="425005"/>
    <lineage>
        <taxon>Bacteria</taxon>
        <taxon>Bacillati</taxon>
        <taxon>Bacillota</taxon>
        <taxon>Bacilli</taxon>
        <taxon>Bacillales</taxon>
        <taxon>Paenibacillaceae</taxon>
        <taxon>Cohnella</taxon>
    </lineage>
</organism>
<evidence type="ECO:0000256" key="2">
    <source>
        <dbReference type="ARBA" id="ARBA00022670"/>
    </source>
</evidence>
<dbReference type="PROSITE" id="PS01302">
    <property type="entry name" value="UPF0758"/>
    <property type="match status" value="1"/>
</dbReference>
<keyword evidence="2" id="KW-0645">Protease</keyword>
<dbReference type="InterPro" id="IPR025657">
    <property type="entry name" value="RadC_JAB"/>
</dbReference>
<dbReference type="Gene3D" id="3.40.140.10">
    <property type="entry name" value="Cytidine Deaminase, domain 2"/>
    <property type="match status" value="1"/>
</dbReference>
<comment type="caution">
    <text evidence="9">The sequence shown here is derived from an EMBL/GenBank/DDBJ whole genome shotgun (WGS) entry which is preliminary data.</text>
</comment>
<name>A0ABW0HML6_9BACL</name>
<dbReference type="NCBIfam" id="NF000642">
    <property type="entry name" value="PRK00024.1"/>
    <property type="match status" value="1"/>
</dbReference>
<evidence type="ECO:0000259" key="8">
    <source>
        <dbReference type="PROSITE" id="PS50249"/>
    </source>
</evidence>
<evidence type="ECO:0000313" key="9">
    <source>
        <dbReference type="EMBL" id="MFC5402460.1"/>
    </source>
</evidence>
<evidence type="ECO:0000256" key="6">
    <source>
        <dbReference type="ARBA" id="ARBA00023049"/>
    </source>
</evidence>
<dbReference type="EMBL" id="JBHSMI010000012">
    <property type="protein sequence ID" value="MFC5402460.1"/>
    <property type="molecule type" value="Genomic_DNA"/>
</dbReference>
<dbReference type="InterPro" id="IPR020891">
    <property type="entry name" value="UPF0758_CS"/>
</dbReference>
<evidence type="ECO:0000256" key="7">
    <source>
        <dbReference type="RuleBase" id="RU003797"/>
    </source>
</evidence>
<evidence type="ECO:0000256" key="1">
    <source>
        <dbReference type="ARBA" id="ARBA00010243"/>
    </source>
</evidence>
<dbReference type="Proteomes" id="UP001596113">
    <property type="component" value="Unassembled WGS sequence"/>
</dbReference>
<dbReference type="NCBIfam" id="TIGR00608">
    <property type="entry name" value="radc"/>
    <property type="match status" value="1"/>
</dbReference>
<keyword evidence="3" id="KW-0479">Metal-binding</keyword>
<protein>
    <submittedName>
        <fullName evidence="9">DNA repair protein RadC</fullName>
    </submittedName>
</protein>
<dbReference type="InterPro" id="IPR001405">
    <property type="entry name" value="UPF0758"/>
</dbReference>
<dbReference type="InterPro" id="IPR037518">
    <property type="entry name" value="MPN"/>
</dbReference>
<keyword evidence="4" id="KW-0378">Hydrolase</keyword>